<evidence type="ECO:0000313" key="6">
    <source>
        <dbReference type="Proteomes" id="UP000629098"/>
    </source>
</evidence>
<proteinExistence type="predicted"/>
<keyword evidence="3" id="KW-1133">Transmembrane helix</keyword>
<keyword evidence="3" id="KW-0472">Membrane</keyword>
<evidence type="ECO:0000256" key="3">
    <source>
        <dbReference type="SAM" id="Phobius"/>
    </source>
</evidence>
<accession>A0A8J7BW57</accession>
<feature type="transmembrane region" description="Helical" evidence="3">
    <location>
        <begin position="1162"/>
        <end position="1183"/>
    </location>
</feature>
<reference evidence="5" key="1">
    <citation type="submission" date="2020-09" db="EMBL/GenBank/DDBJ databases">
        <title>Iningainema tapete sp. nov. (Scytonemataceae, Cyanobacteria) from greenhouses in central Florida (USA) produces two types of nodularin with biosynthetic potential for microcystin-LR and anabaenopeptins.</title>
        <authorList>
            <person name="Berthold D.E."/>
            <person name="Lefler F.W."/>
            <person name="Huang I.-S."/>
            <person name="Abdulla H."/>
            <person name="Zimba P.V."/>
            <person name="Laughinghouse H.D. IV."/>
        </authorList>
    </citation>
    <scope>NUCLEOTIDE SEQUENCE</scope>
    <source>
        <strain evidence="5">BLCCT55</strain>
    </source>
</reference>
<feature type="coiled-coil region" evidence="1">
    <location>
        <begin position="2056"/>
        <end position="2090"/>
    </location>
</feature>
<feature type="coiled-coil region" evidence="1">
    <location>
        <begin position="1527"/>
        <end position="1558"/>
    </location>
</feature>
<feature type="coiled-coil region" evidence="1">
    <location>
        <begin position="1712"/>
        <end position="1739"/>
    </location>
</feature>
<feature type="region of interest" description="Disordered" evidence="2">
    <location>
        <begin position="795"/>
        <end position="815"/>
    </location>
</feature>
<keyword evidence="6" id="KW-1185">Reference proteome</keyword>
<organism evidence="5 6">
    <name type="scientific">Iningainema tapete BLCC-T55</name>
    <dbReference type="NCBI Taxonomy" id="2748662"/>
    <lineage>
        <taxon>Bacteria</taxon>
        <taxon>Bacillati</taxon>
        <taxon>Cyanobacteriota</taxon>
        <taxon>Cyanophyceae</taxon>
        <taxon>Nostocales</taxon>
        <taxon>Scytonemataceae</taxon>
        <taxon>Iningainema tapete</taxon>
    </lineage>
</organism>
<sequence length="2568" mass="279571">MTSVGSVSIELKLDRSGFDKEFRALSSEKFEPIPIKLELDTKDFEKQIKGLQGFLEPLVVPIEFDTKGLAKQFKQLKFDCIPICVCPDLECFERELKNLDVEVELKVKFDSQQVRSAVASVAEEIKTQINTTVEIKQSGGGNSDSAGIESAFAKSLDNLFEKQQSANRGDQASKNFVDFTLSPIKAVNSALQSVVTGAFENIGRSITGSLSKSLSEGLDNQIGQTLSDFGKETGKLLGVSGKELGIKGGANQQKNQQQSVAPNANSGLEDLKQNFKTISTTAKNVSDVLQTFGVNIGGAVNAFNKAGNAALSLAGTFSKLQGSASGSTGTNPGKPNATTQGFLTGEIADLTPLQAKAQTELATRKLSAQLAQLKQLPKTEETRSRIAALVREIADIEKRMVIDIANSDLPTAIHRSLGQLKAANSALIKLKNEAARLSLDVNKLTAEPSANVNAPDISLAKRRRRPKDTAKKTNSADDLELRQAESNFRKIFTEIARMSGVQLQRGQIPGLRFGQMPNGVAGLYDPRQNNLNLSQDLRKRLATGTLSREDIDTIAHEARHALQLAFGRIKQADLTKGIKAGVPLTAAKASSKALDIEASVQEYREAFKQKFGKYPPQKLVATIRKLETDAYTFAEQASKEISDNLASILQSQTRRRRSRRKPLSTQLPNEDDIPLAKISANQIRQAIVNNSGVAKAISNPQNRQAVTNALQQIKVPNFSGIITGAKNAVQQTISSIQSGLATAVQKAQSVANRQIQIPTAGIQNLQSQLSASVRGSVSATAQQVQKALNVGARASVPKQAQSSQRASLNPNTSQQAAAYQSGVQGSFWEQLFRKLEARFYRSQMMQSIPSSQRRSLVSEASGFLFSGAALAAPGATFGALLAPLAPAIAPLAVTFGMLHNALQPLIQTIVEALRKLEPAQKRLEFTAGSKEGGKRELAFATGISSDLNTPLLASLEGYSKLSAAAKGTRLEGAKTRELFEGISTASKALQLSQEDLNLVMFAFTQVLSKGKLTAEEVRLQIAERLPGAINIFAKSLGISVQEFNALLESGSLLSEDVLPKVGRGLREQFGQAAKDASGSFLSAVTRVDNAILKLQKGLADAFGSLFAGVANTFGGLIEIAAQNIDKIIQIAGVALIGIGAQFFVGLTTILNGSGITAKLTAALIPLFARAFATLTPFVVGILADFLDDVFGAKFSVMDNMMKGTFNIVLSVILVIDGLIKKISELFSTFSSGAAETQKTTSGIGSIVTALKGVLGIVPSTVVEFTALTLMLIQTATLAKMALGPVIGNLVTSIKALSIAFVDSVKSGRVFQSSLNTLTAGLAKSQLAVFAMTAAVLLFFAKADFSDELGSKFDKLGDRMSESLDRVRDSAKSATDAISKIPSKVPDFKSKGFDLSLGTGEYFGLENGYRTDDAIKTARNATKNPFSAESIIRYGPLLGPLLSKLGNDKKIRTLAENQFDNSLLKVTNQGENIQRIIDQSQLLTGGFSSSNAGKAFAQSQSIDEQIKSLQLQRLDIVSVPGASKDPSNIKAIQDLEKQIEDLQQQREQVIKPIESLRDEILKNSKDLGEAVKIVEEADLPEPAKQELKARLATSIALIDQAKKRLEDLKAIDLSPLGNSFTNIQRQIEKSTIEFDKGVEEREVFKSKAISAIYEQQVQGKITPRQLEVKLKAIDTKDLEVQRTDLTNLLQQRELQMRDLLAVPSPTKDQIEVIEKTQKEIRDKELKLAQVRIQIAQKTTEGKRLAEEQTLKEFTEANEKAMFALQKNENSQIIGIRSQQLLGGKNSEDADTEIARVQSTTAKKELQQAVSELAKFKELRQQGKVNAETSAKQELDLTKQVSSAALKAIEAEIAAREALKQKRIRDIEEIATKEEFGISQKLSASTKQIKAQQLSGKIDDKEASRQSLDADISATQSRIAAKQQEYDRIKKLRAEGTLTTKQYAERERSLLTEVASLEGQLLDQRLSKQQQYREKVLEGIEFANKKAEAAIAQSQVERNIALKQRTREGGDLFGEANQPTVARLSNEIDQDTNRAEAELIKTKILQVEEERDKRIITTKEATEKILALNTELAQKNQQLIDLEIDAEAKLRDERIAAVEQVRHVQEGRFKLAVNYLEQEKANLDLYNQSLERTAKLEESRYNLKLAVSDAGISGLDIRKGNADRALELSRKLKDENLDPKVGQEIKSQLNSLGFGDSELQILEKRSQIEDEIAAKKLEALKTEQAYQRQSLLLDLQRQKIAAQTAVFEAESGRLSAAKARLEADSALRIASIKKDPVAIEIANIEVQLANREVELSDRRLQSAQENLNIQDELTRNAIMAQEATQRAAIDQQLAADSARKQSAALEKVEASATKISSELKDKNSNGGESETKNPSDWVNPFIQKPGEGLFEYHSRIAQDKIEGRIIETKKTTSSIDTTGYHYDEALNRQQGNPPASDFEFGKIRTYASPIIKAMPGENIFEAYMRHRDDLALTSNSKAYEPLNSKPNDLSEALKESQIKPSVTTTGYSQFVDALKVANSGIEQRLDALNNAILTLANTPRSLSVSTPNPVDDAASILNDISRAQVLGAGL</sequence>
<dbReference type="EMBL" id="JACXAE010000013">
    <property type="protein sequence ID" value="MBD2771167.1"/>
    <property type="molecule type" value="Genomic_DNA"/>
</dbReference>
<protein>
    <submittedName>
        <fullName evidence="5">Tape measure protein</fullName>
    </submittedName>
</protein>
<feature type="region of interest" description="Disordered" evidence="2">
    <location>
        <begin position="2354"/>
        <end position="2377"/>
    </location>
</feature>
<feature type="compositionally biased region" description="Basic and acidic residues" evidence="2">
    <location>
        <begin position="2355"/>
        <end position="2371"/>
    </location>
</feature>
<gene>
    <name evidence="5" type="ORF">ICL16_03265</name>
</gene>
<evidence type="ECO:0000259" key="4">
    <source>
        <dbReference type="Pfam" id="PF20155"/>
    </source>
</evidence>
<dbReference type="NCBIfam" id="TIGR02675">
    <property type="entry name" value="tape_meas_nterm"/>
    <property type="match status" value="1"/>
</dbReference>
<dbReference type="Proteomes" id="UP000629098">
    <property type="component" value="Unassembled WGS sequence"/>
</dbReference>
<evidence type="ECO:0000313" key="5">
    <source>
        <dbReference type="EMBL" id="MBD2771167.1"/>
    </source>
</evidence>
<evidence type="ECO:0000256" key="2">
    <source>
        <dbReference type="SAM" id="MobiDB-lite"/>
    </source>
</evidence>
<dbReference type="RefSeq" id="WP_190825459.1">
    <property type="nucleotide sequence ID" value="NZ_CAWPPI010000013.1"/>
</dbReference>
<name>A0A8J7BW57_9CYAN</name>
<feature type="compositionally biased region" description="Basic residues" evidence="2">
    <location>
        <begin position="653"/>
        <end position="662"/>
    </location>
</feature>
<keyword evidence="3" id="KW-0812">Transmembrane</keyword>
<evidence type="ECO:0000256" key="1">
    <source>
        <dbReference type="SAM" id="Coils"/>
    </source>
</evidence>
<feature type="coiled-coil region" evidence="1">
    <location>
        <begin position="379"/>
        <end position="447"/>
    </location>
</feature>
<feature type="transmembrane region" description="Helical" evidence="3">
    <location>
        <begin position="1203"/>
        <end position="1219"/>
    </location>
</feature>
<feature type="region of interest" description="Disordered" evidence="2">
    <location>
        <begin position="649"/>
        <end position="670"/>
    </location>
</feature>
<comment type="caution">
    <text evidence="5">The sequence shown here is derived from an EMBL/GenBank/DDBJ whole genome shotgun (WGS) entry which is preliminary data.</text>
</comment>
<dbReference type="InterPro" id="IPR013491">
    <property type="entry name" value="Tape_meas_N"/>
</dbReference>
<feature type="transmembrane region" description="Helical" evidence="3">
    <location>
        <begin position="1127"/>
        <end position="1150"/>
    </location>
</feature>
<dbReference type="Pfam" id="PF20155">
    <property type="entry name" value="TMP_3"/>
    <property type="match status" value="1"/>
</dbReference>
<feature type="compositionally biased region" description="Polar residues" evidence="2">
    <location>
        <begin position="798"/>
        <end position="815"/>
    </location>
</feature>
<keyword evidence="1" id="KW-0175">Coiled coil</keyword>
<feature type="domain" description="Tape measure protein N-terminal" evidence="4">
    <location>
        <begin position="908"/>
        <end position="1098"/>
    </location>
</feature>